<dbReference type="Gene3D" id="1.10.10.10">
    <property type="entry name" value="Winged helix-like DNA-binding domain superfamily/Winged helix DNA-binding domain"/>
    <property type="match status" value="1"/>
</dbReference>
<dbReference type="Pfam" id="PF02481">
    <property type="entry name" value="DNA_processg_A"/>
    <property type="match status" value="1"/>
</dbReference>
<dbReference type="SUPFAM" id="SSF102405">
    <property type="entry name" value="MCP/YpsA-like"/>
    <property type="match status" value="1"/>
</dbReference>
<dbReference type="InterPro" id="IPR041614">
    <property type="entry name" value="DprA_WH"/>
</dbReference>
<dbReference type="InterPro" id="IPR001711">
    <property type="entry name" value="PLipase_C_Pinositol-sp_Y"/>
</dbReference>
<dbReference type="AlphaFoldDB" id="A0A6B1D3W3"/>
<evidence type="ECO:0000256" key="1">
    <source>
        <dbReference type="ARBA" id="ARBA00006525"/>
    </source>
</evidence>
<dbReference type="GO" id="GO:0004435">
    <property type="term" value="F:phosphatidylinositol-4,5-bisphosphate phospholipase C activity"/>
    <property type="evidence" value="ECO:0007669"/>
    <property type="project" value="InterPro"/>
</dbReference>
<dbReference type="SUPFAM" id="SSF47781">
    <property type="entry name" value="RuvA domain 2-like"/>
    <property type="match status" value="1"/>
</dbReference>
<gene>
    <name evidence="3" type="primary">dprA</name>
    <name evidence="3" type="ORF">F4X14_04155</name>
</gene>
<dbReference type="InterPro" id="IPR010994">
    <property type="entry name" value="RuvA_2-like"/>
</dbReference>
<sequence length="360" mass="38835">MDERAYWIAFNRVPGIGPARLTALLERCGGIAAAWKAPIQTLQEAGLDRRSIENLLSARQNLDPEAELDRVLRRGFGVFCWDYSGYPANLRKIPQPPPVLYARGRLEARDELAVAIVGTRRASTYGQEVARNLGAELGRHGVTVVSGLALGVDTIAHQAALDAGARTIAVLGSGIDQIYPARNRRLALQIIEQGALVSEYPLGTRPEAGNFPPRNRIISGLSLAVIVVEAGRRSGALITASFAAEQSRDVFAVPGSILSPGSDGCNRLIRDGAIPVTSTSDLLERLQLANAVAQQEARVTVPASPAEEMILRHISTEPQHMNEIVRAAPMETSEVSSLLAMMELKGLVRQVGLMQYVRVN</sequence>
<proteinExistence type="inferred from homology"/>
<accession>A0A6B1D3W3</accession>
<reference evidence="3" key="1">
    <citation type="submission" date="2019-09" db="EMBL/GenBank/DDBJ databases">
        <title>Characterisation of the sponge microbiome using genome-centric metagenomics.</title>
        <authorList>
            <person name="Engelberts J.P."/>
            <person name="Robbins S.J."/>
            <person name="De Goeij J.M."/>
            <person name="Aranda M."/>
            <person name="Bell S.C."/>
            <person name="Webster N.S."/>
        </authorList>
    </citation>
    <scope>NUCLEOTIDE SEQUENCE</scope>
    <source>
        <strain evidence="3">SB0661_bin_32</strain>
    </source>
</reference>
<dbReference type="GO" id="GO:0009294">
    <property type="term" value="P:DNA-mediated transformation"/>
    <property type="evidence" value="ECO:0007669"/>
    <property type="project" value="InterPro"/>
</dbReference>
<dbReference type="NCBIfam" id="TIGR00732">
    <property type="entry name" value="dprA"/>
    <property type="match status" value="1"/>
</dbReference>
<dbReference type="PROSITE" id="PS50008">
    <property type="entry name" value="PIPLC_Y_DOMAIN"/>
    <property type="match status" value="1"/>
</dbReference>
<evidence type="ECO:0000259" key="2">
    <source>
        <dbReference type="PROSITE" id="PS50008"/>
    </source>
</evidence>
<evidence type="ECO:0000313" key="3">
    <source>
        <dbReference type="EMBL" id="MYC94142.1"/>
    </source>
</evidence>
<dbReference type="Pfam" id="PF17782">
    <property type="entry name" value="WHD_DprA"/>
    <property type="match status" value="1"/>
</dbReference>
<dbReference type="InterPro" id="IPR057666">
    <property type="entry name" value="DrpA_SLOG"/>
</dbReference>
<dbReference type="EMBL" id="VXMH01000018">
    <property type="protein sequence ID" value="MYC94142.1"/>
    <property type="molecule type" value="Genomic_DNA"/>
</dbReference>
<feature type="domain" description="PI-PLC Y-box" evidence="2">
    <location>
        <begin position="196"/>
        <end position="260"/>
    </location>
</feature>
<name>A0A6B1D3W3_9CHLR</name>
<dbReference type="GO" id="GO:0006629">
    <property type="term" value="P:lipid metabolic process"/>
    <property type="evidence" value="ECO:0007669"/>
    <property type="project" value="InterPro"/>
</dbReference>
<comment type="caution">
    <text evidence="3">The sequence shown here is derived from an EMBL/GenBank/DDBJ whole genome shotgun (WGS) entry which is preliminary data.</text>
</comment>
<organism evidence="3">
    <name type="scientific">Caldilineaceae bacterium SB0661_bin_32</name>
    <dbReference type="NCBI Taxonomy" id="2605255"/>
    <lineage>
        <taxon>Bacteria</taxon>
        <taxon>Bacillati</taxon>
        <taxon>Chloroflexota</taxon>
        <taxon>Caldilineae</taxon>
        <taxon>Caldilineales</taxon>
        <taxon>Caldilineaceae</taxon>
    </lineage>
</organism>
<dbReference type="GO" id="GO:0035556">
    <property type="term" value="P:intracellular signal transduction"/>
    <property type="evidence" value="ECO:0007669"/>
    <property type="project" value="InterPro"/>
</dbReference>
<dbReference type="PANTHER" id="PTHR43022">
    <property type="entry name" value="PROTEIN SMF"/>
    <property type="match status" value="1"/>
</dbReference>
<dbReference type="InterPro" id="IPR036388">
    <property type="entry name" value="WH-like_DNA-bd_sf"/>
</dbReference>
<comment type="similarity">
    <text evidence="1">Belongs to the DprA/Smf family.</text>
</comment>
<protein>
    <submittedName>
        <fullName evidence="3">DNA-protecting protein DprA</fullName>
    </submittedName>
</protein>
<dbReference type="Gene3D" id="3.40.50.450">
    <property type="match status" value="1"/>
</dbReference>
<dbReference type="InterPro" id="IPR003488">
    <property type="entry name" value="DprA"/>
</dbReference>
<dbReference type="PANTHER" id="PTHR43022:SF1">
    <property type="entry name" value="PROTEIN SMF"/>
    <property type="match status" value="1"/>
</dbReference>